<reference evidence="2" key="1">
    <citation type="journal article" date="2015" name="J. Proteomics">
        <title>Unique diversity of the venom peptides from the scorpion Androctonus bicolor revealed by transcriptomic and proteomic analysis.</title>
        <authorList>
            <person name="Zhang L."/>
            <person name="Shi W."/>
            <person name="Zeng X.C."/>
            <person name="Ge F."/>
            <person name="Yang M."/>
            <person name="Nie Y."/>
            <person name="Bao A."/>
            <person name="Wu S."/>
            <person name="E G."/>
        </authorList>
    </citation>
    <scope>NUCLEOTIDE SEQUENCE</scope>
</reference>
<proteinExistence type="evidence at transcript level"/>
<accession>A0A0K0LC07</accession>
<feature type="signal peptide" evidence="1">
    <location>
        <begin position="1"/>
        <end position="23"/>
    </location>
</feature>
<dbReference type="EMBL" id="KJ787503">
    <property type="protein sequence ID" value="AIX87704.1"/>
    <property type="molecule type" value="mRNA"/>
</dbReference>
<sequence>MNKSLTILIVAIVVLSLWSEADARKRRCQVYCSNSPKGCQVRCSWSFGKREIFDSVEDVPGKLDDEDEAILKKLAIEDLKDE</sequence>
<keyword evidence="1" id="KW-0732">Signal</keyword>
<dbReference type="AlphaFoldDB" id="A0A0K0LC07"/>
<protein>
    <submittedName>
        <fullName evidence="2">Orphan peptide AbOp-25</fullName>
    </submittedName>
</protein>
<name>A0A0K0LC07_9SCOR</name>
<organism evidence="2">
    <name type="scientific">Androctonus bicolor</name>
    <dbReference type="NCBI Taxonomy" id="748906"/>
    <lineage>
        <taxon>Eukaryota</taxon>
        <taxon>Metazoa</taxon>
        <taxon>Ecdysozoa</taxon>
        <taxon>Arthropoda</taxon>
        <taxon>Chelicerata</taxon>
        <taxon>Arachnida</taxon>
        <taxon>Scorpiones</taxon>
        <taxon>Buthida</taxon>
        <taxon>Buthoidea</taxon>
        <taxon>Buthidae</taxon>
        <taxon>Androctonus</taxon>
    </lineage>
</organism>
<evidence type="ECO:0000313" key="2">
    <source>
        <dbReference type="EMBL" id="AIX87704.1"/>
    </source>
</evidence>
<feature type="chain" id="PRO_5005450954" evidence="1">
    <location>
        <begin position="24"/>
        <end position="82"/>
    </location>
</feature>
<evidence type="ECO:0000256" key="1">
    <source>
        <dbReference type="SAM" id="SignalP"/>
    </source>
</evidence>